<comment type="caution">
    <text evidence="2">The sequence shown here is derived from an EMBL/GenBank/DDBJ whole genome shotgun (WGS) entry which is preliminary data.</text>
</comment>
<feature type="transmembrane region" description="Helical" evidence="1">
    <location>
        <begin position="227"/>
        <end position="244"/>
    </location>
</feature>
<feature type="transmembrane region" description="Helical" evidence="1">
    <location>
        <begin position="100"/>
        <end position="117"/>
    </location>
</feature>
<feature type="transmembrane region" description="Helical" evidence="1">
    <location>
        <begin position="65"/>
        <end position="88"/>
    </location>
</feature>
<keyword evidence="3" id="KW-1185">Reference proteome</keyword>
<proteinExistence type="predicted"/>
<keyword evidence="1" id="KW-1133">Transmembrane helix</keyword>
<feature type="transmembrane region" description="Helical" evidence="1">
    <location>
        <begin position="129"/>
        <end position="147"/>
    </location>
</feature>
<reference evidence="3" key="1">
    <citation type="journal article" date="2019" name="Int. J. Syst. Evol. Microbiol.">
        <title>The Global Catalogue of Microorganisms (GCM) 10K type strain sequencing project: providing services to taxonomists for standard genome sequencing and annotation.</title>
        <authorList>
            <consortium name="The Broad Institute Genomics Platform"/>
            <consortium name="The Broad Institute Genome Sequencing Center for Infectious Disease"/>
            <person name="Wu L."/>
            <person name="Ma J."/>
        </authorList>
    </citation>
    <scope>NUCLEOTIDE SEQUENCE [LARGE SCALE GENOMIC DNA]</scope>
    <source>
        <strain evidence="3">KCTC 42808</strain>
    </source>
</reference>
<feature type="transmembrane region" description="Helical" evidence="1">
    <location>
        <begin position="199"/>
        <end position="215"/>
    </location>
</feature>
<evidence type="ECO:0000256" key="1">
    <source>
        <dbReference type="SAM" id="Phobius"/>
    </source>
</evidence>
<feature type="transmembrane region" description="Helical" evidence="1">
    <location>
        <begin position="351"/>
        <end position="370"/>
    </location>
</feature>
<name>A0ABW5K6P3_9FLAO</name>
<sequence length="397" mass="46914">MRFLSQFYLILIVFSIALFKHLSISHGLEILKPITIVLYVFAIYWSITIINKYSNFVNWKRVKPMLVIFLIYPFIRLVIDVILVNSFVFKHLTDAFYVRFQYYVLFLIGLSQAIIIVNKDNFFKGFIKAYWIIFASLLGLFITLFNYTSFGDVYFLLENLLVPFSFLVFHKTKNYRRIGYINLAIGIILVSVLASRSYLLVFIYILAFLGYIKLYKEKDKFKKTGRALFIFLILLVLFNSPLLTNLQETPLYEKINIESLYESLSGEQSLIEEDYKGDSRSRIIKDAFHNFNIGNIIFGKGIFGQYKSFVERNTIEIGWLQQAFWFGFVFVLFQIYFYFRSMKLNLKQKKEHLFVFGIIISVKFLDSFIYGMPNMSLYNLFVAIGMFTPFIKRIYVN</sequence>
<keyword evidence="1" id="KW-0812">Transmembrane</keyword>
<gene>
    <name evidence="2" type="ORF">ACFSSB_13190</name>
</gene>
<feature type="transmembrane region" description="Helical" evidence="1">
    <location>
        <begin position="153"/>
        <end position="170"/>
    </location>
</feature>
<protein>
    <submittedName>
        <fullName evidence="2">Uncharacterized protein</fullName>
    </submittedName>
</protein>
<dbReference type="EMBL" id="JBHULM010000011">
    <property type="protein sequence ID" value="MFD2543282.1"/>
    <property type="molecule type" value="Genomic_DNA"/>
</dbReference>
<feature type="transmembrane region" description="Helical" evidence="1">
    <location>
        <begin position="30"/>
        <end position="53"/>
    </location>
</feature>
<feature type="transmembrane region" description="Helical" evidence="1">
    <location>
        <begin position="177"/>
        <end position="193"/>
    </location>
</feature>
<dbReference type="Proteomes" id="UP001597467">
    <property type="component" value="Unassembled WGS sequence"/>
</dbReference>
<accession>A0ABW5K6P3</accession>
<feature type="transmembrane region" description="Helical" evidence="1">
    <location>
        <begin position="376"/>
        <end position="395"/>
    </location>
</feature>
<feature type="transmembrane region" description="Helical" evidence="1">
    <location>
        <begin position="319"/>
        <end position="339"/>
    </location>
</feature>
<evidence type="ECO:0000313" key="3">
    <source>
        <dbReference type="Proteomes" id="UP001597467"/>
    </source>
</evidence>
<feature type="transmembrane region" description="Helical" evidence="1">
    <location>
        <begin position="7"/>
        <end position="24"/>
    </location>
</feature>
<dbReference type="RefSeq" id="WP_379905010.1">
    <property type="nucleotide sequence ID" value="NZ_JBHULM010000011.1"/>
</dbReference>
<keyword evidence="1" id="KW-0472">Membrane</keyword>
<evidence type="ECO:0000313" key="2">
    <source>
        <dbReference type="EMBL" id="MFD2543282.1"/>
    </source>
</evidence>
<organism evidence="2 3">
    <name type="scientific">Lacinutrix gracilariae</name>
    <dbReference type="NCBI Taxonomy" id="1747198"/>
    <lineage>
        <taxon>Bacteria</taxon>
        <taxon>Pseudomonadati</taxon>
        <taxon>Bacteroidota</taxon>
        <taxon>Flavobacteriia</taxon>
        <taxon>Flavobacteriales</taxon>
        <taxon>Flavobacteriaceae</taxon>
        <taxon>Lacinutrix</taxon>
    </lineage>
</organism>